<evidence type="ECO:0000256" key="5">
    <source>
        <dbReference type="ARBA" id="ARBA00022741"/>
    </source>
</evidence>
<dbReference type="eggNOG" id="COG4585">
    <property type="taxonomic scope" value="Bacteria"/>
</dbReference>
<dbReference type="CDD" id="cd16917">
    <property type="entry name" value="HATPase_UhpB-NarQ-NarX-like"/>
    <property type="match status" value="1"/>
</dbReference>
<dbReference type="InterPro" id="IPR050482">
    <property type="entry name" value="Sensor_HK_TwoCompSys"/>
</dbReference>
<evidence type="ECO:0000313" key="11">
    <source>
        <dbReference type="EMBL" id="AFY94173.1"/>
    </source>
</evidence>
<dbReference type="PANTHER" id="PTHR24421:SF10">
    <property type="entry name" value="NITRATE_NITRITE SENSOR PROTEIN NARQ"/>
    <property type="match status" value="1"/>
</dbReference>
<dbReference type="Gene3D" id="1.20.5.1930">
    <property type="match status" value="1"/>
</dbReference>
<dbReference type="AlphaFoldDB" id="K9UHP6"/>
<evidence type="ECO:0000313" key="12">
    <source>
        <dbReference type="Proteomes" id="UP000010366"/>
    </source>
</evidence>
<dbReference type="SMART" id="SM00387">
    <property type="entry name" value="HATPase_c"/>
    <property type="match status" value="1"/>
</dbReference>
<dbReference type="InterPro" id="IPR003594">
    <property type="entry name" value="HATPase_dom"/>
</dbReference>
<feature type="transmembrane region" description="Helical" evidence="9">
    <location>
        <begin position="143"/>
        <end position="172"/>
    </location>
</feature>
<evidence type="ECO:0000256" key="2">
    <source>
        <dbReference type="ARBA" id="ARBA00012438"/>
    </source>
</evidence>
<evidence type="ECO:0000259" key="10">
    <source>
        <dbReference type="PROSITE" id="PS50109"/>
    </source>
</evidence>
<evidence type="ECO:0000256" key="4">
    <source>
        <dbReference type="ARBA" id="ARBA00022679"/>
    </source>
</evidence>
<keyword evidence="9" id="KW-0812">Transmembrane</keyword>
<accession>K9UHP6</accession>
<dbReference type="InterPro" id="IPR036890">
    <property type="entry name" value="HATPase_C_sf"/>
</dbReference>
<dbReference type="Proteomes" id="UP000010366">
    <property type="component" value="Chromosome"/>
</dbReference>
<keyword evidence="12" id="KW-1185">Reference proteome</keyword>
<keyword evidence="8" id="KW-0902">Two-component regulatory system</keyword>
<dbReference type="GO" id="GO:0000155">
    <property type="term" value="F:phosphorelay sensor kinase activity"/>
    <property type="evidence" value="ECO:0007669"/>
    <property type="project" value="InterPro"/>
</dbReference>
<dbReference type="Pfam" id="PF07730">
    <property type="entry name" value="HisKA_3"/>
    <property type="match status" value="1"/>
</dbReference>
<feature type="transmembrane region" description="Helical" evidence="9">
    <location>
        <begin position="15"/>
        <end position="35"/>
    </location>
</feature>
<reference evidence="11 12" key="1">
    <citation type="submission" date="2012-05" db="EMBL/GenBank/DDBJ databases">
        <title>Finished chromosome of genome of Chamaesiphon sp. PCC 6605.</title>
        <authorList>
            <consortium name="US DOE Joint Genome Institute"/>
            <person name="Gugger M."/>
            <person name="Coursin T."/>
            <person name="Rippka R."/>
            <person name="Tandeau De Marsac N."/>
            <person name="Huntemann M."/>
            <person name="Wei C.-L."/>
            <person name="Han J."/>
            <person name="Detter J.C."/>
            <person name="Han C."/>
            <person name="Tapia R."/>
            <person name="Chen A."/>
            <person name="Kyrpides N."/>
            <person name="Mavromatis K."/>
            <person name="Markowitz V."/>
            <person name="Szeto E."/>
            <person name="Ivanova N."/>
            <person name="Pagani I."/>
            <person name="Pati A."/>
            <person name="Goodwin L."/>
            <person name="Nordberg H.P."/>
            <person name="Cantor M.N."/>
            <person name="Hua S.X."/>
            <person name="Woyke T."/>
            <person name="Kerfeld C.A."/>
        </authorList>
    </citation>
    <scope>NUCLEOTIDE SEQUENCE [LARGE SCALE GENOMIC DNA]</scope>
    <source>
        <strain evidence="12">ATCC 27169 / PCC 6605</strain>
    </source>
</reference>
<proteinExistence type="predicted"/>
<dbReference type="GO" id="GO:0016020">
    <property type="term" value="C:membrane"/>
    <property type="evidence" value="ECO:0007669"/>
    <property type="project" value="InterPro"/>
</dbReference>
<dbReference type="PATRIC" id="fig|1173020.3.peg.3615"/>
<organism evidence="11 12">
    <name type="scientific">Chamaesiphon minutus (strain ATCC 27169 / PCC 6605)</name>
    <dbReference type="NCBI Taxonomy" id="1173020"/>
    <lineage>
        <taxon>Bacteria</taxon>
        <taxon>Bacillati</taxon>
        <taxon>Cyanobacteriota</taxon>
        <taxon>Cyanophyceae</taxon>
        <taxon>Gomontiellales</taxon>
        <taxon>Chamaesiphonaceae</taxon>
        <taxon>Chamaesiphon</taxon>
    </lineage>
</organism>
<keyword evidence="4" id="KW-0808">Transferase</keyword>
<dbReference type="InterPro" id="IPR005467">
    <property type="entry name" value="His_kinase_dom"/>
</dbReference>
<dbReference type="PANTHER" id="PTHR24421">
    <property type="entry name" value="NITRATE/NITRITE SENSOR PROTEIN NARX-RELATED"/>
    <property type="match status" value="1"/>
</dbReference>
<evidence type="ECO:0000256" key="7">
    <source>
        <dbReference type="ARBA" id="ARBA00022840"/>
    </source>
</evidence>
<evidence type="ECO:0000256" key="3">
    <source>
        <dbReference type="ARBA" id="ARBA00022553"/>
    </source>
</evidence>
<dbReference type="EC" id="2.7.13.3" evidence="2"/>
<dbReference type="KEGG" id="cmp:Cha6605_3159"/>
<evidence type="ECO:0000256" key="8">
    <source>
        <dbReference type="ARBA" id="ARBA00023012"/>
    </source>
</evidence>
<evidence type="ECO:0000256" key="6">
    <source>
        <dbReference type="ARBA" id="ARBA00022777"/>
    </source>
</evidence>
<evidence type="ECO:0000256" key="1">
    <source>
        <dbReference type="ARBA" id="ARBA00000085"/>
    </source>
</evidence>
<evidence type="ECO:0000256" key="9">
    <source>
        <dbReference type="SAM" id="Phobius"/>
    </source>
</evidence>
<gene>
    <name evidence="11" type="ORF">Cha6605_3159</name>
</gene>
<sequence length="411" mass="45411">MSLSLSHQHSSPIQLLLRLEWVLLAVAAIVQILVAIGNPNLGFPALNMLGLVMFAAMRLRLPHDWNYKLLYTTAEFSLLLLLTFGGEFPSPSLLYVVLTLRNCVLLAGRDPHQGQVRLAITLLAFIACLFSQTYRLWSGRLLFAIPIAQTGVAWIGLTIVFSLVFLFLHLLVDTILAERKGQEQLADANTRLREYALRIEELATEQERNRIARDIHDSLGHSLTVVNIHIGAALRLLRTDLLEAEALLQEVKQLGSQALQDVRESVTLLRADPLQGRSRQEAIANLVRDFQRTTGIAPTFTDEIAIPLAIELDFTLYRLAQESLTNIRKHAKATEVAIEIRQTETAITATMQDNGQGFDLSHKPSGFGLQGMQERTAALGGELQITTAPRRGCQIQVTLPLIAAVPAGAKS</sequence>
<keyword evidence="6 11" id="KW-0418">Kinase</keyword>
<feature type="domain" description="Histidine kinase" evidence="10">
    <location>
        <begin position="316"/>
        <end position="403"/>
    </location>
</feature>
<dbReference type="PROSITE" id="PS50109">
    <property type="entry name" value="HIS_KIN"/>
    <property type="match status" value="1"/>
</dbReference>
<protein>
    <recommendedName>
        <fullName evidence="2">histidine kinase</fullName>
        <ecNumber evidence="2">2.7.13.3</ecNumber>
    </recommendedName>
</protein>
<dbReference type="STRING" id="1173020.Cha6605_3159"/>
<comment type="catalytic activity">
    <reaction evidence="1">
        <text>ATP + protein L-histidine = ADP + protein N-phospho-L-histidine.</text>
        <dbReference type="EC" id="2.7.13.3"/>
    </reaction>
</comment>
<name>K9UHP6_CHAP6</name>
<keyword evidence="9" id="KW-1133">Transmembrane helix</keyword>
<keyword evidence="5" id="KW-0547">Nucleotide-binding</keyword>
<dbReference type="GO" id="GO:0005524">
    <property type="term" value="F:ATP binding"/>
    <property type="evidence" value="ECO:0007669"/>
    <property type="project" value="UniProtKB-KW"/>
</dbReference>
<dbReference type="Gene3D" id="3.30.565.10">
    <property type="entry name" value="Histidine kinase-like ATPase, C-terminal domain"/>
    <property type="match status" value="1"/>
</dbReference>
<dbReference type="InterPro" id="IPR011712">
    <property type="entry name" value="Sig_transdc_His_kin_sub3_dim/P"/>
</dbReference>
<dbReference type="HOGENOM" id="CLU_000445_20_15_3"/>
<dbReference type="EMBL" id="CP003600">
    <property type="protein sequence ID" value="AFY94173.1"/>
    <property type="molecule type" value="Genomic_DNA"/>
</dbReference>
<dbReference type="Pfam" id="PF02518">
    <property type="entry name" value="HATPase_c"/>
    <property type="match status" value="1"/>
</dbReference>
<dbReference type="SUPFAM" id="SSF55874">
    <property type="entry name" value="ATPase domain of HSP90 chaperone/DNA topoisomerase II/histidine kinase"/>
    <property type="match status" value="1"/>
</dbReference>
<keyword evidence="3" id="KW-0597">Phosphoprotein</keyword>
<dbReference type="GO" id="GO:0046983">
    <property type="term" value="F:protein dimerization activity"/>
    <property type="evidence" value="ECO:0007669"/>
    <property type="project" value="InterPro"/>
</dbReference>
<keyword evidence="7" id="KW-0067">ATP-binding</keyword>
<keyword evidence="9" id="KW-0472">Membrane</keyword>
<feature type="transmembrane region" description="Helical" evidence="9">
    <location>
        <begin position="116"/>
        <end position="137"/>
    </location>
</feature>
<feature type="transmembrane region" description="Helical" evidence="9">
    <location>
        <begin position="41"/>
        <end position="57"/>
    </location>
</feature>